<dbReference type="EMBL" id="FMJC01000001">
    <property type="protein sequence ID" value="SCM70830.1"/>
    <property type="molecule type" value="Genomic_DNA"/>
</dbReference>
<name>A0A212KZY3_9BACT</name>
<reference evidence="3" key="1">
    <citation type="submission" date="2016-08" db="EMBL/GenBank/DDBJ databases">
        <authorList>
            <person name="Seilhamer J.J."/>
        </authorList>
    </citation>
    <scope>NUCLEOTIDE SEQUENCE</scope>
    <source>
        <strain evidence="3">86-1</strain>
    </source>
</reference>
<evidence type="ECO:0000313" key="3">
    <source>
        <dbReference type="EMBL" id="SCM70830.1"/>
    </source>
</evidence>
<feature type="transmembrane region" description="Helical" evidence="1">
    <location>
        <begin position="70"/>
        <end position="93"/>
    </location>
</feature>
<keyword evidence="1" id="KW-0812">Transmembrane</keyword>
<dbReference type="InterPro" id="IPR029052">
    <property type="entry name" value="Metallo-depent_PP-like"/>
</dbReference>
<dbReference type="SUPFAM" id="SSF56300">
    <property type="entry name" value="Metallo-dependent phosphatases"/>
    <property type="match status" value="1"/>
</dbReference>
<proteinExistence type="predicted"/>
<keyword evidence="1" id="KW-0472">Membrane</keyword>
<evidence type="ECO:0000259" key="2">
    <source>
        <dbReference type="Pfam" id="PF00149"/>
    </source>
</evidence>
<feature type="transmembrane region" description="Helical" evidence="1">
    <location>
        <begin position="6"/>
        <end position="24"/>
    </location>
</feature>
<dbReference type="CDD" id="cd07385">
    <property type="entry name" value="MPP_YkuE_C"/>
    <property type="match status" value="1"/>
</dbReference>
<feature type="domain" description="Calcineurin-like phosphoesterase" evidence="2">
    <location>
        <begin position="157"/>
        <end position="323"/>
    </location>
</feature>
<dbReference type="Pfam" id="PF00149">
    <property type="entry name" value="Metallophos"/>
    <property type="match status" value="1"/>
</dbReference>
<gene>
    <name evidence="3" type="ORF">KL86DES1_10661</name>
</gene>
<dbReference type="AlphaFoldDB" id="A0A212KZY3"/>
<organism evidence="3">
    <name type="scientific">uncultured Desulfovibrio sp</name>
    <dbReference type="NCBI Taxonomy" id="167968"/>
    <lineage>
        <taxon>Bacteria</taxon>
        <taxon>Pseudomonadati</taxon>
        <taxon>Thermodesulfobacteriota</taxon>
        <taxon>Desulfovibrionia</taxon>
        <taxon>Desulfovibrionales</taxon>
        <taxon>Desulfovibrionaceae</taxon>
        <taxon>Desulfovibrio</taxon>
        <taxon>environmental samples</taxon>
    </lineage>
</organism>
<dbReference type="Gene3D" id="3.60.21.10">
    <property type="match status" value="1"/>
</dbReference>
<dbReference type="GO" id="GO:0016787">
    <property type="term" value="F:hydrolase activity"/>
    <property type="evidence" value="ECO:0007669"/>
    <property type="project" value="InterPro"/>
</dbReference>
<dbReference type="RefSeq" id="WP_179979489.1">
    <property type="nucleotide sequence ID" value="NZ_LT608333.1"/>
</dbReference>
<dbReference type="InterPro" id="IPR051158">
    <property type="entry name" value="Metallophosphoesterase_sf"/>
</dbReference>
<dbReference type="PANTHER" id="PTHR31302">
    <property type="entry name" value="TRANSMEMBRANE PROTEIN WITH METALLOPHOSPHOESTERASE DOMAIN-RELATED"/>
    <property type="match status" value="1"/>
</dbReference>
<keyword evidence="1" id="KW-1133">Transmembrane helix</keyword>
<accession>A0A212KZY3</accession>
<protein>
    <recommendedName>
        <fullName evidence="2">Calcineurin-like phosphoesterase domain-containing protein</fullName>
    </recommendedName>
</protein>
<dbReference type="InterPro" id="IPR004843">
    <property type="entry name" value="Calcineurin-like_PHP"/>
</dbReference>
<sequence length="382" mass="41289">MFIHLMGGVVFIYLAARLLLPLRAGWKIKAALAALLLFITQQHFINRMAFGGLASPEIPPFLLLAQGWCFLLLVLLLVFTLLRDLVCIIGWLARKIRGGAKPAAPQPAFSSGRRQAIMVTLAAGTAFWGLREAVGVPEVRNVEMLVPRLPKALDGLSIVQISDMHVSPLLQSVWVDALVDRVNALKPDLILFTGDMVDGSPAARAADVAPLRRLRANYGIWGSVGNHEYYSNFPGWMKAFPALGMRMLLNQHAVLHIQEHPLVLAGVTDVAAERLGLPGPDLPAALQGAPEDAVRVLMEHRPANAPANARRGIDVQLSGHTHGGQILGLNALVAQFNGGYLYGRYTADALSMYVTSGAGVWNGFPVRLGVPSEIPRIILRSA</sequence>
<feature type="transmembrane region" description="Helical" evidence="1">
    <location>
        <begin position="31"/>
        <end position="50"/>
    </location>
</feature>
<dbReference type="PANTHER" id="PTHR31302:SF0">
    <property type="entry name" value="TRANSMEMBRANE PROTEIN WITH METALLOPHOSPHOESTERASE DOMAIN"/>
    <property type="match status" value="1"/>
</dbReference>
<evidence type="ECO:0000256" key="1">
    <source>
        <dbReference type="SAM" id="Phobius"/>
    </source>
</evidence>